<reference evidence="3" key="1">
    <citation type="journal article" date="2017" name="Genome Biol.">
        <title>Comparative genomics reveals high biological diversity and specific adaptations in the industrially and medically important fungal genus Aspergillus.</title>
        <authorList>
            <person name="de Vries R.P."/>
            <person name="Riley R."/>
            <person name="Wiebenga A."/>
            <person name="Aguilar-Osorio G."/>
            <person name="Amillis S."/>
            <person name="Uchima C.A."/>
            <person name="Anderluh G."/>
            <person name="Asadollahi M."/>
            <person name="Askin M."/>
            <person name="Barry K."/>
            <person name="Battaglia E."/>
            <person name="Bayram O."/>
            <person name="Benocci T."/>
            <person name="Braus-Stromeyer S.A."/>
            <person name="Caldana C."/>
            <person name="Canovas D."/>
            <person name="Cerqueira G.C."/>
            <person name="Chen F."/>
            <person name="Chen W."/>
            <person name="Choi C."/>
            <person name="Clum A."/>
            <person name="Dos Santos R.A."/>
            <person name="Damasio A.R."/>
            <person name="Diallinas G."/>
            <person name="Emri T."/>
            <person name="Fekete E."/>
            <person name="Flipphi M."/>
            <person name="Freyberg S."/>
            <person name="Gallo A."/>
            <person name="Gournas C."/>
            <person name="Habgood R."/>
            <person name="Hainaut M."/>
            <person name="Harispe M.L."/>
            <person name="Henrissat B."/>
            <person name="Hilden K.S."/>
            <person name="Hope R."/>
            <person name="Hossain A."/>
            <person name="Karabika E."/>
            <person name="Karaffa L."/>
            <person name="Karanyi Z."/>
            <person name="Krasevec N."/>
            <person name="Kuo A."/>
            <person name="Kusch H."/>
            <person name="LaButti K."/>
            <person name="Lagendijk E.L."/>
            <person name="Lapidus A."/>
            <person name="Levasseur A."/>
            <person name="Lindquist E."/>
            <person name="Lipzen A."/>
            <person name="Logrieco A.F."/>
            <person name="MacCabe A."/>
            <person name="Maekelae M.R."/>
            <person name="Malavazi I."/>
            <person name="Melin P."/>
            <person name="Meyer V."/>
            <person name="Mielnichuk N."/>
            <person name="Miskei M."/>
            <person name="Molnar A.P."/>
            <person name="Mule G."/>
            <person name="Ngan C.Y."/>
            <person name="Orejas M."/>
            <person name="Orosz E."/>
            <person name="Ouedraogo J.P."/>
            <person name="Overkamp K.M."/>
            <person name="Park H.-S."/>
            <person name="Perrone G."/>
            <person name="Piumi F."/>
            <person name="Punt P.J."/>
            <person name="Ram A.F."/>
            <person name="Ramon A."/>
            <person name="Rauscher S."/>
            <person name="Record E."/>
            <person name="Riano-Pachon D.M."/>
            <person name="Robert V."/>
            <person name="Roehrig J."/>
            <person name="Ruller R."/>
            <person name="Salamov A."/>
            <person name="Salih N.S."/>
            <person name="Samson R.A."/>
            <person name="Sandor E."/>
            <person name="Sanguinetti M."/>
            <person name="Schuetze T."/>
            <person name="Sepcic K."/>
            <person name="Shelest E."/>
            <person name="Sherlock G."/>
            <person name="Sophianopoulou V."/>
            <person name="Squina F.M."/>
            <person name="Sun H."/>
            <person name="Susca A."/>
            <person name="Todd R.B."/>
            <person name="Tsang A."/>
            <person name="Unkles S.E."/>
            <person name="van de Wiele N."/>
            <person name="van Rossen-Uffink D."/>
            <person name="Oliveira J.V."/>
            <person name="Vesth T.C."/>
            <person name="Visser J."/>
            <person name="Yu J.-H."/>
            <person name="Zhou M."/>
            <person name="Andersen M.R."/>
            <person name="Archer D.B."/>
            <person name="Baker S.E."/>
            <person name="Benoit I."/>
            <person name="Brakhage A.A."/>
            <person name="Braus G.H."/>
            <person name="Fischer R."/>
            <person name="Frisvad J.C."/>
            <person name="Goldman G.H."/>
            <person name="Houbraken J."/>
            <person name="Oakley B."/>
            <person name="Pocsi I."/>
            <person name="Scazzocchio C."/>
            <person name="Seiboth B."/>
            <person name="vanKuyk P.A."/>
            <person name="Wortman J."/>
            <person name="Dyer P.S."/>
            <person name="Grigoriev I.V."/>
        </authorList>
    </citation>
    <scope>NUCLEOTIDE SEQUENCE [LARGE SCALE GENOMIC DNA]</scope>
    <source>
        <strain evidence="3">CBS 101740 / IMI 381727 / IBT 21946</strain>
    </source>
</reference>
<name>A0A1L9U661_ASPBC</name>
<evidence type="ECO:0000313" key="3">
    <source>
        <dbReference type="Proteomes" id="UP000184499"/>
    </source>
</evidence>
<gene>
    <name evidence="2" type="ORF">ASPBRDRAFT_48178</name>
</gene>
<evidence type="ECO:0000313" key="2">
    <source>
        <dbReference type="EMBL" id="OJJ67149.1"/>
    </source>
</evidence>
<dbReference type="GeneID" id="93578521"/>
<dbReference type="VEuPathDB" id="FungiDB:ASPBRDRAFT_48178"/>
<dbReference type="AlphaFoldDB" id="A0A1L9U661"/>
<feature type="compositionally biased region" description="Basic and acidic residues" evidence="1">
    <location>
        <begin position="1"/>
        <end position="10"/>
    </location>
</feature>
<dbReference type="EMBL" id="KV878695">
    <property type="protein sequence ID" value="OJJ67149.1"/>
    <property type="molecule type" value="Genomic_DNA"/>
</dbReference>
<sequence>MGHDRARANERAPQPSHGGKWMLSPSPQYGHIPAARIVILCLRGIRTSRIASPIT</sequence>
<organism evidence="2 3">
    <name type="scientific">Aspergillus brasiliensis (strain CBS 101740 / IMI 381727 / IBT 21946)</name>
    <dbReference type="NCBI Taxonomy" id="767769"/>
    <lineage>
        <taxon>Eukaryota</taxon>
        <taxon>Fungi</taxon>
        <taxon>Dikarya</taxon>
        <taxon>Ascomycota</taxon>
        <taxon>Pezizomycotina</taxon>
        <taxon>Eurotiomycetes</taxon>
        <taxon>Eurotiomycetidae</taxon>
        <taxon>Eurotiales</taxon>
        <taxon>Aspergillaceae</taxon>
        <taxon>Aspergillus</taxon>
        <taxon>Aspergillus subgen. Circumdati</taxon>
    </lineage>
</organism>
<keyword evidence="3" id="KW-1185">Reference proteome</keyword>
<protein>
    <submittedName>
        <fullName evidence="2">Uncharacterized protein</fullName>
    </submittedName>
</protein>
<proteinExistence type="predicted"/>
<dbReference type="Proteomes" id="UP000184499">
    <property type="component" value="Unassembled WGS sequence"/>
</dbReference>
<feature type="region of interest" description="Disordered" evidence="1">
    <location>
        <begin position="1"/>
        <end position="24"/>
    </location>
</feature>
<accession>A0A1L9U661</accession>
<dbReference type="RefSeq" id="XP_067474398.1">
    <property type="nucleotide sequence ID" value="XM_067626033.1"/>
</dbReference>
<evidence type="ECO:0000256" key="1">
    <source>
        <dbReference type="SAM" id="MobiDB-lite"/>
    </source>
</evidence>